<evidence type="ECO:0000256" key="2">
    <source>
        <dbReference type="ARBA" id="ARBA00022857"/>
    </source>
</evidence>
<dbReference type="InterPro" id="IPR020904">
    <property type="entry name" value="Sc_DH/Rdtase_CS"/>
</dbReference>
<accession>A0ABR1QYR2</accession>
<organism evidence="4 5">
    <name type="scientific">Apiospora aurea</name>
    <dbReference type="NCBI Taxonomy" id="335848"/>
    <lineage>
        <taxon>Eukaryota</taxon>
        <taxon>Fungi</taxon>
        <taxon>Dikarya</taxon>
        <taxon>Ascomycota</taxon>
        <taxon>Pezizomycotina</taxon>
        <taxon>Sordariomycetes</taxon>
        <taxon>Xylariomycetidae</taxon>
        <taxon>Amphisphaeriales</taxon>
        <taxon>Apiosporaceae</taxon>
        <taxon>Apiospora</taxon>
    </lineage>
</organism>
<evidence type="ECO:0000313" key="4">
    <source>
        <dbReference type="EMBL" id="KAK7967808.1"/>
    </source>
</evidence>
<dbReference type="PANTHER" id="PTHR24321">
    <property type="entry name" value="DEHYDROGENASES, SHORT CHAIN"/>
    <property type="match status" value="1"/>
</dbReference>
<dbReference type="PROSITE" id="PS00061">
    <property type="entry name" value="ADH_SHORT"/>
    <property type="match status" value="1"/>
</dbReference>
<protein>
    <submittedName>
        <fullName evidence="4">Uncharacterized protein</fullName>
    </submittedName>
</protein>
<comment type="caution">
    <text evidence="4">The sequence shown here is derived from an EMBL/GenBank/DDBJ whole genome shotgun (WGS) entry which is preliminary data.</text>
</comment>
<evidence type="ECO:0000313" key="5">
    <source>
        <dbReference type="Proteomes" id="UP001391051"/>
    </source>
</evidence>
<dbReference type="Pfam" id="PF13561">
    <property type="entry name" value="adh_short_C2"/>
    <property type="match status" value="1"/>
</dbReference>
<dbReference type="GeneID" id="92071369"/>
<dbReference type="InterPro" id="IPR036291">
    <property type="entry name" value="NAD(P)-bd_dom_sf"/>
</dbReference>
<dbReference type="CDD" id="cd05233">
    <property type="entry name" value="SDR_c"/>
    <property type="match status" value="1"/>
</dbReference>
<dbReference type="PRINTS" id="PR00081">
    <property type="entry name" value="GDHRDH"/>
</dbReference>
<evidence type="ECO:0000256" key="3">
    <source>
        <dbReference type="ARBA" id="ARBA00023002"/>
    </source>
</evidence>
<dbReference type="RefSeq" id="XP_066707200.1">
    <property type="nucleotide sequence ID" value="XM_066838307.1"/>
</dbReference>
<sequence>MSLEGMVFALSGAARGIGLATAQILSQKGATVCVADVNPDQLRKTEEYFSALNVPFSVTRVDVTKRDEVDSWIKGVVDKFGKLDGAANCAGIIGKHHGLRAVAELEDSEWHQIMAVNLTGMMYCLRAELQKVVDGGSIVNVSSIQGIQGFALHGAYSASKHGVIGLTKAAAKEVGPRQIRVNSVAPGAIYTPLMQENWELINRPADAPFADGATFGRQGTAVEAASVIVFLLSPESKYVSGSVYSVDGAW</sequence>
<keyword evidence="2" id="KW-0521">NADP</keyword>
<dbReference type="PRINTS" id="PR00080">
    <property type="entry name" value="SDRFAMILY"/>
</dbReference>
<keyword evidence="5" id="KW-1185">Reference proteome</keyword>
<reference evidence="4 5" key="1">
    <citation type="submission" date="2023-01" db="EMBL/GenBank/DDBJ databases">
        <title>Analysis of 21 Apiospora genomes using comparative genomics revels a genus with tremendous synthesis potential of carbohydrate active enzymes and secondary metabolites.</title>
        <authorList>
            <person name="Sorensen T."/>
        </authorList>
    </citation>
    <scope>NUCLEOTIDE SEQUENCE [LARGE SCALE GENOMIC DNA]</scope>
    <source>
        <strain evidence="4 5">CBS 24483</strain>
    </source>
</reference>
<dbReference type="PANTHER" id="PTHR24321:SF8">
    <property type="entry name" value="ESTRADIOL 17-BETA-DEHYDROGENASE 8-RELATED"/>
    <property type="match status" value="1"/>
</dbReference>
<name>A0ABR1QYR2_9PEZI</name>
<keyword evidence="3" id="KW-0560">Oxidoreductase</keyword>
<dbReference type="Gene3D" id="3.40.50.720">
    <property type="entry name" value="NAD(P)-binding Rossmann-like Domain"/>
    <property type="match status" value="1"/>
</dbReference>
<dbReference type="EMBL" id="JAQQWE010000001">
    <property type="protein sequence ID" value="KAK7967808.1"/>
    <property type="molecule type" value="Genomic_DNA"/>
</dbReference>
<dbReference type="SUPFAM" id="SSF51735">
    <property type="entry name" value="NAD(P)-binding Rossmann-fold domains"/>
    <property type="match status" value="1"/>
</dbReference>
<proteinExistence type="inferred from homology"/>
<comment type="similarity">
    <text evidence="1">Belongs to the short-chain dehydrogenases/reductases (SDR) family.</text>
</comment>
<evidence type="ECO:0000256" key="1">
    <source>
        <dbReference type="ARBA" id="ARBA00006484"/>
    </source>
</evidence>
<dbReference type="Proteomes" id="UP001391051">
    <property type="component" value="Unassembled WGS sequence"/>
</dbReference>
<gene>
    <name evidence="4" type="ORF">PG986_002085</name>
</gene>
<dbReference type="InterPro" id="IPR002347">
    <property type="entry name" value="SDR_fam"/>
</dbReference>